<feature type="compositionally biased region" description="Polar residues" evidence="6">
    <location>
        <begin position="1203"/>
        <end position="1214"/>
    </location>
</feature>
<feature type="region of interest" description="Disordered" evidence="6">
    <location>
        <begin position="1"/>
        <end position="74"/>
    </location>
</feature>
<feature type="compositionally biased region" description="Low complexity" evidence="6">
    <location>
        <begin position="371"/>
        <end position="398"/>
    </location>
</feature>
<feature type="compositionally biased region" description="Pro residues" evidence="6">
    <location>
        <begin position="1244"/>
        <end position="1283"/>
    </location>
</feature>
<proteinExistence type="predicted"/>
<comment type="subcellular location">
    <subcellularLocation>
        <location evidence="1">Membrane</location>
        <topology evidence="1">Multi-pass membrane protein</topology>
    </subcellularLocation>
</comment>
<feature type="transmembrane region" description="Helical" evidence="7">
    <location>
        <begin position="767"/>
        <end position="785"/>
    </location>
</feature>
<dbReference type="PANTHER" id="PTHR10582:SF2">
    <property type="entry name" value="INACTIVE"/>
    <property type="match status" value="1"/>
</dbReference>
<dbReference type="Proteomes" id="UP000612055">
    <property type="component" value="Unassembled WGS sequence"/>
</dbReference>
<feature type="region of interest" description="Disordered" evidence="6">
    <location>
        <begin position="295"/>
        <end position="405"/>
    </location>
</feature>
<evidence type="ECO:0000313" key="10">
    <source>
        <dbReference type="Proteomes" id="UP000612055"/>
    </source>
</evidence>
<dbReference type="PANTHER" id="PTHR10582">
    <property type="entry name" value="TRANSIENT RECEPTOR POTENTIAL ION CHANNEL PROTEIN"/>
    <property type="match status" value="1"/>
</dbReference>
<dbReference type="GO" id="GO:0005886">
    <property type="term" value="C:plasma membrane"/>
    <property type="evidence" value="ECO:0007669"/>
    <property type="project" value="TreeGrafter"/>
</dbReference>
<name>A0A836BY82_9CHLO</name>
<comment type="caution">
    <text evidence="9">The sequence shown here is derived from an EMBL/GenBank/DDBJ whole genome shotgun (WGS) entry which is preliminary data.</text>
</comment>
<feature type="transmembrane region" description="Helical" evidence="7">
    <location>
        <begin position="837"/>
        <end position="857"/>
    </location>
</feature>
<feature type="transmembrane region" description="Helical" evidence="7">
    <location>
        <begin position="797"/>
        <end position="816"/>
    </location>
</feature>
<feature type="transmembrane region" description="Helical" evidence="7">
    <location>
        <begin position="946"/>
        <end position="964"/>
    </location>
</feature>
<evidence type="ECO:0000259" key="8">
    <source>
        <dbReference type="Pfam" id="PF08016"/>
    </source>
</evidence>
<feature type="compositionally biased region" description="Polar residues" evidence="6">
    <location>
        <begin position="1731"/>
        <end position="1746"/>
    </location>
</feature>
<evidence type="ECO:0000256" key="5">
    <source>
        <dbReference type="ARBA" id="ARBA00023136"/>
    </source>
</evidence>
<dbReference type="EMBL" id="JAEHOE010000043">
    <property type="protein sequence ID" value="KAG2492717.1"/>
    <property type="molecule type" value="Genomic_DNA"/>
</dbReference>
<feature type="compositionally biased region" description="Low complexity" evidence="6">
    <location>
        <begin position="621"/>
        <end position="640"/>
    </location>
</feature>
<feature type="transmembrane region" description="Helical" evidence="7">
    <location>
        <begin position="732"/>
        <end position="755"/>
    </location>
</feature>
<feature type="region of interest" description="Disordered" evidence="6">
    <location>
        <begin position="1497"/>
        <end position="1523"/>
    </location>
</feature>
<evidence type="ECO:0000256" key="7">
    <source>
        <dbReference type="SAM" id="Phobius"/>
    </source>
</evidence>
<feature type="compositionally biased region" description="Polar residues" evidence="6">
    <location>
        <begin position="1230"/>
        <end position="1242"/>
    </location>
</feature>
<evidence type="ECO:0000256" key="3">
    <source>
        <dbReference type="ARBA" id="ARBA00022737"/>
    </source>
</evidence>
<dbReference type="Pfam" id="PF08016">
    <property type="entry name" value="PKD_channel"/>
    <property type="match status" value="1"/>
</dbReference>
<dbReference type="GO" id="GO:0098703">
    <property type="term" value="P:calcium ion import across plasma membrane"/>
    <property type="evidence" value="ECO:0007669"/>
    <property type="project" value="TreeGrafter"/>
</dbReference>
<feature type="compositionally biased region" description="Acidic residues" evidence="6">
    <location>
        <begin position="1339"/>
        <end position="1355"/>
    </location>
</feature>
<keyword evidence="4 7" id="KW-1133">Transmembrane helix</keyword>
<feature type="region of interest" description="Disordered" evidence="6">
    <location>
        <begin position="603"/>
        <end position="640"/>
    </location>
</feature>
<gene>
    <name evidence="9" type="ORF">HYH03_009130</name>
</gene>
<dbReference type="GO" id="GO:0005216">
    <property type="term" value="F:monoatomic ion channel activity"/>
    <property type="evidence" value="ECO:0007669"/>
    <property type="project" value="InterPro"/>
</dbReference>
<feature type="compositionally biased region" description="Low complexity" evidence="6">
    <location>
        <begin position="9"/>
        <end position="28"/>
    </location>
</feature>
<reference evidence="9" key="1">
    <citation type="journal article" date="2020" name="bioRxiv">
        <title>Comparative genomics of Chlamydomonas.</title>
        <authorList>
            <person name="Craig R.J."/>
            <person name="Hasan A.R."/>
            <person name="Ness R.W."/>
            <person name="Keightley P.D."/>
        </authorList>
    </citation>
    <scope>NUCLEOTIDE SEQUENCE</scope>
    <source>
        <strain evidence="9">CCAP 11/70</strain>
    </source>
</reference>
<keyword evidence="10" id="KW-1185">Reference proteome</keyword>
<keyword evidence="5 7" id="KW-0472">Membrane</keyword>
<feature type="transmembrane region" description="Helical" evidence="7">
    <location>
        <begin position="869"/>
        <end position="893"/>
    </location>
</feature>
<feature type="region of interest" description="Disordered" evidence="6">
    <location>
        <begin position="1319"/>
        <end position="1362"/>
    </location>
</feature>
<feature type="compositionally biased region" description="Gly residues" evidence="6">
    <location>
        <begin position="610"/>
        <end position="620"/>
    </location>
</feature>
<evidence type="ECO:0000256" key="4">
    <source>
        <dbReference type="ARBA" id="ARBA00022989"/>
    </source>
</evidence>
<feature type="compositionally biased region" description="Gly residues" evidence="6">
    <location>
        <begin position="29"/>
        <end position="50"/>
    </location>
</feature>
<feature type="region of interest" description="Disordered" evidence="6">
    <location>
        <begin position="1711"/>
        <end position="1746"/>
    </location>
</feature>
<feature type="transmembrane region" description="Helical" evidence="7">
    <location>
        <begin position="1390"/>
        <end position="1412"/>
    </location>
</feature>
<feature type="transmembrane region" description="Helical" evidence="7">
    <location>
        <begin position="976"/>
        <end position="1001"/>
    </location>
</feature>
<evidence type="ECO:0000256" key="6">
    <source>
        <dbReference type="SAM" id="MobiDB-lite"/>
    </source>
</evidence>
<feature type="transmembrane region" description="Helical" evidence="7">
    <location>
        <begin position="913"/>
        <end position="934"/>
    </location>
</feature>
<evidence type="ECO:0000313" key="9">
    <source>
        <dbReference type="EMBL" id="KAG2492717.1"/>
    </source>
</evidence>
<feature type="compositionally biased region" description="Gly residues" evidence="6">
    <location>
        <begin position="1466"/>
        <end position="1478"/>
    </location>
</feature>
<evidence type="ECO:0000256" key="1">
    <source>
        <dbReference type="ARBA" id="ARBA00004141"/>
    </source>
</evidence>
<feature type="region of interest" description="Disordered" evidence="6">
    <location>
        <begin position="1148"/>
        <end position="1178"/>
    </location>
</feature>
<organism evidence="9 10">
    <name type="scientific">Edaphochlamys debaryana</name>
    <dbReference type="NCBI Taxonomy" id="47281"/>
    <lineage>
        <taxon>Eukaryota</taxon>
        <taxon>Viridiplantae</taxon>
        <taxon>Chlorophyta</taxon>
        <taxon>core chlorophytes</taxon>
        <taxon>Chlorophyceae</taxon>
        <taxon>CS clade</taxon>
        <taxon>Chlamydomonadales</taxon>
        <taxon>Chlamydomonadales incertae sedis</taxon>
        <taxon>Edaphochlamys</taxon>
    </lineage>
</organism>
<accession>A0A836BY82</accession>
<feature type="domain" description="Polycystin cation channel PKD1/PKD2" evidence="8">
    <location>
        <begin position="877"/>
        <end position="1005"/>
    </location>
</feature>
<feature type="region of interest" description="Disordered" evidence="6">
    <location>
        <begin position="1638"/>
        <end position="1663"/>
    </location>
</feature>
<feature type="compositionally biased region" description="Low complexity" evidence="6">
    <location>
        <begin position="1319"/>
        <end position="1338"/>
    </location>
</feature>
<dbReference type="InterPro" id="IPR024862">
    <property type="entry name" value="TRPV"/>
</dbReference>
<feature type="region of interest" description="Disordered" evidence="6">
    <location>
        <begin position="1197"/>
        <end position="1304"/>
    </location>
</feature>
<feature type="transmembrane region" description="Helical" evidence="7">
    <location>
        <begin position="1102"/>
        <end position="1125"/>
    </location>
</feature>
<dbReference type="InterPro" id="IPR013122">
    <property type="entry name" value="PKD1_2_channel"/>
</dbReference>
<sequence>MQLRPLPRPAAGGEPAAGQEGSGISSPGQGHGGVGGAAGKTHNTGGGTTGGAPPPLLPAEAAFPGADPDWDETLNPRAADLASRYGGAWLRAVLPYRAAAAPHPLFSATCRHLSCGPELVRAAELSPLQPGCELYTRGEGRLRGLHPQLPPGLHFIPANVADWGVPYPDYWTLHFARPGRVYLLQQHFAAEPWWLRQGFHRVREPFGGGSVRLGVDWRAVGVGGVVEAFWLLTRNHGRATELVVYRAKQANAAGDVVQLGGMARPLIADYPYIVAVAPEGPDVGLEPEFVAEAHTGPHRVGGPREAQMGPQDERGSPVLGVVGTVGRGPAKPRPAAHTQPGPGPSQGAARQYVPYSRNSGGAFPPPPPLLQPAISLQPAASVPASPAGPPVAGAGLPPDKQGGRAGKGAAAAAAALAGAAGAAEGADALRSWLSRAVKAIRRGRIEELRSLLASEVWTRRPLRAAEALCWLPPEEVPPGASPLTSDLAVTSPNLEMLVLLVTEGRCQLSMRGLRLLVRKWEDVPPSCGGAQGLLLEVVRRSERPLGALACVLAATRRELKAREASRTSSTLELRAVLKRLEALQSYLLEAVAKVAREGAVAASAEEASAGGTGSTAGLGRVGSSSSTSAAAEAGGEGAPGPSMSPAWLAGVLDPPQHPPPLLLGDYSPLRIAFEDRDFGFMASLVAETYTRQKWLGTIYMAHTVRDGSREITPYDPLLFHTQLRRLGLCGPGILSTCLALPMRLFAVVTLLPIPFFESPRGRWQMRLLADLTLVVLATVALHQPSGGGSGDGGGGGLGLALDGCLLGFLAGSWLEAAQVLRGRYRCRLARFVASRGAHCCVLLCEGALFATVLVHLLDGAGAISLSDGSAQGVFMASAALSVALYFKLMFTLVPLFGRLGPLLTTVANMGGELAAFALPLVVITAAFASVYSAVFADVEDSKYNNFVDASLMLFSAFLGSFSLEDFDELPSRQMRAFGVAICVVYLLLANLLLANLLIAIISYKYRPDQVSAQAVFGLAEVVDEHHDQVSACRLCSPYCLLALPLDLLLPAGRRPAIHQYPFYRLGLAALEGMRSAAEFPTTIATGRHAVPRLLFHLVFHSAALALSLAAYLLLSPAMILYFTLWGNERAWYILRHVAARALRRELPPPPPAPHVPPTGSDGMGYGAPPGRRRSGRLGGGIQYWSAGLGLLGASSVRAGTGGSPLQSRRTSSNGGMAPALSLPLPPRLSDQGSSGLASTMSHQPLPPPPPVLPPPPVGLSPPPPPVLPPPPPPPPPAPVPAPPTACSEYPAGNTDPGPQGLHRRYPSVASAPAAIASGRRPLGAPRLAARGSSGSLESSELEGEGSDEDEEEDGDGGAPCLPGGGGESVRWLTWLATLSVQGVLDVLYGLLRLCASLALGIVLVYGMLWSLLLFGGTLHWLVAVGLSVYSIIHAPADRLLSAIRALSGWRGTAPSGAPRRRRSSSGGTGGGGGAGGGWEGSEVNRIAGGSGKAAVASGGPLMSGDAPGARARRLQGGSSKRALTASQIDARWTKLLAAAAIRTRTVAAARYLSRPAVEAAIDRAFPPPYASHPHPYPGDHGPGAAWHSGPSAAAAAAASAAAAEANAGGGAVAASAWSPVGGWAPGRMLRASTAPRDAGAGWGGGPAGGGAAGRGRGGGGGAFEATAAEHRWQQHRPGAVEALLARSLEQQEQLRGEVAALREALGVALGRLGPLPPSGVGSAAGARAGTGQLTANPAQQQRPPAL</sequence>
<keyword evidence="2 7" id="KW-0812">Transmembrane</keyword>
<protein>
    <recommendedName>
        <fullName evidence="8">Polycystin cation channel PKD1/PKD2 domain-containing protein</fullName>
    </recommendedName>
</protein>
<dbReference type="OrthoDB" id="538524at2759"/>
<keyword evidence="3" id="KW-0677">Repeat</keyword>
<feature type="compositionally biased region" description="Low complexity" evidence="6">
    <location>
        <begin position="1711"/>
        <end position="1729"/>
    </location>
</feature>
<feature type="compositionally biased region" description="Gly residues" evidence="6">
    <location>
        <begin position="1640"/>
        <end position="1662"/>
    </location>
</feature>
<evidence type="ECO:0000256" key="2">
    <source>
        <dbReference type="ARBA" id="ARBA00022692"/>
    </source>
</evidence>
<feature type="region of interest" description="Disordered" evidence="6">
    <location>
        <begin position="1451"/>
        <end position="1478"/>
    </location>
</feature>